<dbReference type="CDD" id="cd12148">
    <property type="entry name" value="fungal_TF_MHR"/>
    <property type="match status" value="1"/>
</dbReference>
<dbReference type="GO" id="GO:0045944">
    <property type="term" value="P:positive regulation of transcription by RNA polymerase II"/>
    <property type="evidence" value="ECO:0000318"/>
    <property type="project" value="GO_Central"/>
</dbReference>
<dbReference type="GO" id="GO:0043565">
    <property type="term" value="F:sequence-specific DNA binding"/>
    <property type="evidence" value="ECO:0000318"/>
    <property type="project" value="GO_Central"/>
</dbReference>
<evidence type="ECO:0000256" key="1">
    <source>
        <dbReference type="ARBA" id="ARBA00023015"/>
    </source>
</evidence>
<dbReference type="VEuPathDB" id="FungiDB:AN0197"/>
<dbReference type="eggNOG" id="ENOG502RYZ8">
    <property type="taxonomic scope" value="Eukaryota"/>
</dbReference>
<dbReference type="PANTHER" id="PTHR46910:SF5">
    <property type="entry name" value="ZN(II)2CYS6 TRANSCRIPTION FACTOR (EUROFUNG)"/>
    <property type="match status" value="1"/>
</dbReference>
<keyword evidence="4" id="KW-0539">Nucleus</keyword>
<keyword evidence="2" id="KW-0238">DNA-binding</keyword>
<evidence type="ECO:0000313" key="9">
    <source>
        <dbReference type="Proteomes" id="UP000000560"/>
    </source>
</evidence>
<dbReference type="InterPro" id="IPR001138">
    <property type="entry name" value="Zn2Cys6_DnaBD"/>
</dbReference>
<proteinExistence type="predicted"/>
<feature type="region of interest" description="Disordered" evidence="6">
    <location>
        <begin position="101"/>
        <end position="139"/>
    </location>
</feature>
<dbReference type="GO" id="GO:0000981">
    <property type="term" value="F:DNA-binding transcription factor activity, RNA polymerase II-specific"/>
    <property type="evidence" value="ECO:0000318"/>
    <property type="project" value="GO_Central"/>
</dbReference>
<keyword evidence="3" id="KW-0804">Transcription</keyword>
<dbReference type="KEGG" id="ani:ANIA_00197"/>
<protein>
    <submittedName>
        <fullName evidence="8">Zn(II)2Cys6 transcription factor (Eurofung)</fullName>
    </submittedName>
</protein>
<dbReference type="InParanoid" id="C8VUW5"/>
<reference evidence="9" key="1">
    <citation type="journal article" date="2005" name="Nature">
        <title>Sequencing of Aspergillus nidulans and comparative analysis with A. fumigatus and A. oryzae.</title>
        <authorList>
            <person name="Galagan J.E."/>
            <person name="Calvo S.E."/>
            <person name="Cuomo C."/>
            <person name="Ma L.J."/>
            <person name="Wortman J.R."/>
            <person name="Batzoglou S."/>
            <person name="Lee S.I."/>
            <person name="Basturkmen M."/>
            <person name="Spevak C.C."/>
            <person name="Clutterbuck J."/>
            <person name="Kapitonov V."/>
            <person name="Jurka J."/>
            <person name="Scazzocchio C."/>
            <person name="Farman M."/>
            <person name="Butler J."/>
            <person name="Purcell S."/>
            <person name="Harris S."/>
            <person name="Braus G.H."/>
            <person name="Draht O."/>
            <person name="Busch S."/>
            <person name="D'Enfert C."/>
            <person name="Bouchier C."/>
            <person name="Goldman G.H."/>
            <person name="Bell-Pedersen D."/>
            <person name="Griffiths-Jones S."/>
            <person name="Doonan J.H."/>
            <person name="Yu J."/>
            <person name="Vienken K."/>
            <person name="Pain A."/>
            <person name="Freitag M."/>
            <person name="Selker E.U."/>
            <person name="Archer D.B."/>
            <person name="Penalva M.A."/>
            <person name="Oakley B.R."/>
            <person name="Momany M."/>
            <person name="Tanaka T."/>
            <person name="Kumagai T."/>
            <person name="Asai K."/>
            <person name="Machida M."/>
            <person name="Nierman W.C."/>
            <person name="Denning D.W."/>
            <person name="Caddick M."/>
            <person name="Hynes M."/>
            <person name="Paoletti M."/>
            <person name="Fischer R."/>
            <person name="Miller B."/>
            <person name="Dyer P."/>
            <person name="Sachs M.S."/>
            <person name="Osmani S.A."/>
            <person name="Birren B.W."/>
        </authorList>
    </citation>
    <scope>NUCLEOTIDE SEQUENCE [LARGE SCALE GENOMIC DNA]</scope>
    <source>
        <strain evidence="9">FGSC A4 / ATCC 38163 / CBS 112.46 / NRRL 194 / M139</strain>
    </source>
</reference>
<gene>
    <name evidence="8" type="ORF">ANIA_00197</name>
</gene>
<dbReference type="Gene3D" id="4.10.240.10">
    <property type="entry name" value="Zn(2)-C6 fungal-type DNA-binding domain"/>
    <property type="match status" value="1"/>
</dbReference>
<feature type="domain" description="Zn(2)-C6 fungal-type" evidence="7">
    <location>
        <begin position="12"/>
        <end position="41"/>
    </location>
</feature>
<dbReference type="STRING" id="227321.C8VUW5"/>
<dbReference type="InterPro" id="IPR036864">
    <property type="entry name" value="Zn2-C6_fun-type_DNA-bd_sf"/>
</dbReference>
<dbReference type="InterPro" id="IPR050987">
    <property type="entry name" value="AtrR-like"/>
</dbReference>
<evidence type="ECO:0000259" key="7">
    <source>
        <dbReference type="PROSITE" id="PS50048"/>
    </source>
</evidence>
<dbReference type="EMBL" id="BN001308">
    <property type="protein sequence ID" value="CBF89994.1"/>
    <property type="molecule type" value="Genomic_DNA"/>
</dbReference>
<dbReference type="AlphaFoldDB" id="C8VUW5"/>
<organism evidence="8 9">
    <name type="scientific">Emericella nidulans (strain FGSC A4 / ATCC 38163 / CBS 112.46 / NRRL 194 / M139)</name>
    <name type="common">Aspergillus nidulans</name>
    <dbReference type="NCBI Taxonomy" id="227321"/>
    <lineage>
        <taxon>Eukaryota</taxon>
        <taxon>Fungi</taxon>
        <taxon>Dikarya</taxon>
        <taxon>Ascomycota</taxon>
        <taxon>Pezizomycotina</taxon>
        <taxon>Eurotiomycetes</taxon>
        <taxon>Eurotiomycetidae</taxon>
        <taxon>Eurotiales</taxon>
        <taxon>Aspergillaceae</taxon>
        <taxon>Aspergillus</taxon>
        <taxon>Aspergillus subgen. Nidulantes</taxon>
    </lineage>
</organism>
<keyword evidence="9" id="KW-1185">Reference proteome</keyword>
<dbReference type="GO" id="GO:0008270">
    <property type="term" value="F:zinc ion binding"/>
    <property type="evidence" value="ECO:0007669"/>
    <property type="project" value="InterPro"/>
</dbReference>
<evidence type="ECO:0000256" key="2">
    <source>
        <dbReference type="ARBA" id="ARBA00023125"/>
    </source>
</evidence>
<evidence type="ECO:0000313" key="8">
    <source>
        <dbReference type="EMBL" id="CBF89994.1"/>
    </source>
</evidence>
<dbReference type="HOGENOM" id="CLU_009377_1_1_1"/>
<feature type="compositionally biased region" description="Polar residues" evidence="6">
    <location>
        <begin position="101"/>
        <end position="115"/>
    </location>
</feature>
<dbReference type="PROSITE" id="PS00463">
    <property type="entry name" value="ZN2_CY6_FUNGAL_1"/>
    <property type="match status" value="1"/>
</dbReference>
<feature type="coiled-coil region" evidence="5">
    <location>
        <begin position="56"/>
        <end position="83"/>
    </location>
</feature>
<dbReference type="SUPFAM" id="SSF57701">
    <property type="entry name" value="Zn2/Cys6 DNA-binding domain"/>
    <property type="match status" value="1"/>
</dbReference>
<dbReference type="PANTHER" id="PTHR46910">
    <property type="entry name" value="TRANSCRIPTION FACTOR PDR1"/>
    <property type="match status" value="1"/>
</dbReference>
<dbReference type="PROSITE" id="PS50048">
    <property type="entry name" value="ZN2_CY6_FUNGAL_2"/>
    <property type="match status" value="1"/>
</dbReference>
<keyword evidence="1" id="KW-0805">Transcription regulation</keyword>
<dbReference type="CDD" id="cd00067">
    <property type="entry name" value="GAL4"/>
    <property type="match status" value="1"/>
</dbReference>
<accession>C8VUW5</accession>
<evidence type="ECO:0000256" key="5">
    <source>
        <dbReference type="SAM" id="Coils"/>
    </source>
</evidence>
<evidence type="ECO:0000256" key="4">
    <source>
        <dbReference type="ARBA" id="ARBA00023242"/>
    </source>
</evidence>
<keyword evidence="5" id="KW-0175">Coiled coil</keyword>
<dbReference type="OrthoDB" id="103819at2759"/>
<dbReference type="SMART" id="SM00066">
    <property type="entry name" value="GAL4"/>
    <property type="match status" value="1"/>
</dbReference>
<dbReference type="GeneID" id="2875975"/>
<dbReference type="OMA" id="CMDLLGR"/>
<evidence type="ECO:0000256" key="3">
    <source>
        <dbReference type="ARBA" id="ARBA00023163"/>
    </source>
</evidence>
<sequence length="638" mass="70477">MADMTTLIQKRACEPCRNRKIRCDKSSPCSNCRLSGASCITLKPAARPKQARVLISSQYERKIDSIESRLDRLSNLVESLALQLHSAPPCQSAIQHSSTHRFATGDASSNNSTPDVCSRQVHGFPTLDDPAEKGRLLKGQSSSSLSAQSSFAVRFLHDAVDSKQERDITGEVTCLLKTISQFVESFSYQSLAATSLFPHARLEPAAGLPKYEMPPIEVTVSILREAQETDSVDIQLLAESFKMFLSSESLSDLCLKVYFSPEYSDAEFIIVNAALYFFATWAGVIQQQANSSLNDNPENLLSTCRVNLETALSRLPLYIQPSHEMVFALVLASSTILDSDITVPAPSSRTSSSPDSQLMEYFGYLVELARLAGRIYEELYCAGSLSLPVDVRRHRATESWLRSATQEHAQRIKSSTISEDVLRQSMLTLIYRAMPVQTGSSSTFNEESLESARAALEGHQSFIREFGTTDTDLLSGHITWSILFVPFVPFIVLFCHVIETGSLQDLSQMQAFVTSMESVCPHSPAIAKHYHLFHVFCTVAQRYCDIMSTASSSEEQRRLRMEVDAQLCAFGVQSQLPAGISGRIPNKRMSSLEADTSSPGANFGDGTIDAVDGFNLGDWFSFSQNIVGLLDRDDLPFY</sequence>
<dbReference type="GO" id="GO:0005634">
    <property type="term" value="C:nucleus"/>
    <property type="evidence" value="ECO:0000318"/>
    <property type="project" value="GO_Central"/>
</dbReference>
<evidence type="ECO:0000256" key="6">
    <source>
        <dbReference type="SAM" id="MobiDB-lite"/>
    </source>
</evidence>
<dbReference type="Pfam" id="PF00172">
    <property type="entry name" value="Zn_clus"/>
    <property type="match status" value="1"/>
</dbReference>
<name>C8VUW5_EMENI</name>
<reference evidence="9" key="2">
    <citation type="journal article" date="2009" name="Fungal Genet. Biol.">
        <title>The 2008 update of the Aspergillus nidulans genome annotation: a community effort.</title>
        <authorList>
            <person name="Wortman J.R."/>
            <person name="Gilsenan J.M."/>
            <person name="Joardar V."/>
            <person name="Deegan J."/>
            <person name="Clutterbuck J."/>
            <person name="Andersen M.R."/>
            <person name="Archer D."/>
            <person name="Bencina M."/>
            <person name="Braus G."/>
            <person name="Coutinho P."/>
            <person name="von Dohren H."/>
            <person name="Doonan J."/>
            <person name="Driessen A.J."/>
            <person name="Durek P."/>
            <person name="Espeso E."/>
            <person name="Fekete E."/>
            <person name="Flipphi M."/>
            <person name="Estrada C.G."/>
            <person name="Geysens S."/>
            <person name="Goldman G."/>
            <person name="de Groot P.W."/>
            <person name="Hansen K."/>
            <person name="Harris S.D."/>
            <person name="Heinekamp T."/>
            <person name="Helmstaedt K."/>
            <person name="Henrissat B."/>
            <person name="Hofmann G."/>
            <person name="Homan T."/>
            <person name="Horio T."/>
            <person name="Horiuchi H."/>
            <person name="James S."/>
            <person name="Jones M."/>
            <person name="Karaffa L."/>
            <person name="Karanyi Z."/>
            <person name="Kato M."/>
            <person name="Keller N."/>
            <person name="Kelly D.E."/>
            <person name="Kiel J.A."/>
            <person name="Kim J.M."/>
            <person name="van der Klei I.J."/>
            <person name="Klis F.M."/>
            <person name="Kovalchuk A."/>
            <person name="Krasevec N."/>
            <person name="Kubicek C.P."/>
            <person name="Liu B."/>
            <person name="Maccabe A."/>
            <person name="Meyer V."/>
            <person name="Mirabito P."/>
            <person name="Miskei M."/>
            <person name="Mos M."/>
            <person name="Mullins J."/>
            <person name="Nelson D.R."/>
            <person name="Nielsen J."/>
            <person name="Oakley B.R."/>
            <person name="Osmani S.A."/>
            <person name="Pakula T."/>
            <person name="Paszewski A."/>
            <person name="Paulsen I."/>
            <person name="Pilsyk S."/>
            <person name="Pocsi I."/>
            <person name="Punt P.J."/>
            <person name="Ram A.F."/>
            <person name="Ren Q."/>
            <person name="Robellet X."/>
            <person name="Robson G."/>
            <person name="Seiboth B."/>
            <person name="van Solingen P."/>
            <person name="Specht T."/>
            <person name="Sun J."/>
            <person name="Taheri-Talesh N."/>
            <person name="Takeshita N."/>
            <person name="Ussery D."/>
            <person name="vanKuyk P.A."/>
            <person name="Visser H."/>
            <person name="van de Vondervoort P.J."/>
            <person name="de Vries R.P."/>
            <person name="Walton J."/>
            <person name="Xiang X."/>
            <person name="Xiong Y."/>
            <person name="Zeng A.P."/>
            <person name="Brandt B.W."/>
            <person name="Cornell M.J."/>
            <person name="van den Hondel C.A."/>
            <person name="Visser J."/>
            <person name="Oliver S.G."/>
            <person name="Turner G."/>
        </authorList>
    </citation>
    <scope>GENOME REANNOTATION</scope>
    <source>
        <strain evidence="9">FGSC A4 / ATCC 38163 / CBS 112.46 / NRRL 194 / M139</strain>
    </source>
</reference>
<dbReference type="Proteomes" id="UP000000560">
    <property type="component" value="Chromosome VIII"/>
</dbReference>
<dbReference type="RefSeq" id="XP_050469300.1">
    <property type="nucleotide sequence ID" value="XM_050611029.1"/>
</dbReference>